<dbReference type="Gene3D" id="3.40.630.190">
    <property type="entry name" value="LCP protein"/>
    <property type="match status" value="1"/>
</dbReference>
<evidence type="ECO:0000256" key="1">
    <source>
        <dbReference type="ARBA" id="ARBA00006068"/>
    </source>
</evidence>
<dbReference type="InterPro" id="IPR050922">
    <property type="entry name" value="LytR/CpsA/Psr_CW_biosynth"/>
</dbReference>
<dbReference type="NCBIfam" id="TIGR00350">
    <property type="entry name" value="lytR_cpsA_psr"/>
    <property type="match status" value="1"/>
</dbReference>
<feature type="transmembrane region" description="Helical" evidence="2">
    <location>
        <begin position="20"/>
        <end position="39"/>
    </location>
</feature>
<keyword evidence="2" id="KW-0812">Transmembrane</keyword>
<evidence type="ECO:0000256" key="2">
    <source>
        <dbReference type="SAM" id="Phobius"/>
    </source>
</evidence>
<sequence>MTKQTRRKPRTRGARIRRALGWTVLALVVAGGGLGYWAYTHLADNLSTVDINQALGKDRPKDVDDGARNILILGSDSRSGANKDLAGGDTGGTARSDTAMVVHLPQGRKRATAVSIPRDTLVSRPACTTASGSALPAADRVMFNSVYTSGGPACVVKTVESMSGVRMDHYVELDFTGFKDLVDALGGVPVTLDRPIHDKESGLDLSAGTHRLDGTGALAFVRTRHGIGDGSDLGRIGLQQKFILALLSELKRQNVLGNPAKLYKTANAATKALTTDSELGSLPKLADFARSLKGLDTSTMETVMLPVDYDTTDPNRVVAAQPQAHDLWTALREDRPVPTDAKRSPAHGG</sequence>
<proteinExistence type="inferred from homology"/>
<evidence type="ECO:0000259" key="3">
    <source>
        <dbReference type="Pfam" id="PF03816"/>
    </source>
</evidence>
<dbReference type="EMBL" id="LJSN01000002">
    <property type="protein sequence ID" value="PNE42079.1"/>
    <property type="molecule type" value="Genomic_DNA"/>
</dbReference>
<name>A0A2N8PM25_STRNR</name>
<keyword evidence="2" id="KW-1133">Transmembrane helix</keyword>
<dbReference type="RefSeq" id="WP_102923973.1">
    <property type="nucleotide sequence ID" value="NZ_LJSN01000002.1"/>
</dbReference>
<keyword evidence="2" id="KW-0472">Membrane</keyword>
<protein>
    <submittedName>
        <fullName evidence="4">Transcriptional regulator</fullName>
    </submittedName>
</protein>
<dbReference type="PANTHER" id="PTHR33392:SF6">
    <property type="entry name" value="POLYISOPRENYL-TEICHOIC ACID--PEPTIDOGLYCAN TEICHOIC ACID TRANSFERASE TAGU"/>
    <property type="match status" value="1"/>
</dbReference>
<evidence type="ECO:0000313" key="4">
    <source>
        <dbReference type="EMBL" id="PNE42079.1"/>
    </source>
</evidence>
<accession>A0A2N8PM25</accession>
<comment type="caution">
    <text evidence="4">The sequence shown here is derived from an EMBL/GenBank/DDBJ whole genome shotgun (WGS) entry which is preliminary data.</text>
</comment>
<gene>
    <name evidence="4" type="ORF">AOB60_16125</name>
</gene>
<dbReference type="Proteomes" id="UP000236047">
    <property type="component" value="Unassembled WGS sequence"/>
</dbReference>
<dbReference type="InterPro" id="IPR004474">
    <property type="entry name" value="LytR_CpsA_psr"/>
</dbReference>
<evidence type="ECO:0000313" key="5">
    <source>
        <dbReference type="Proteomes" id="UP000236047"/>
    </source>
</evidence>
<reference evidence="5" key="1">
    <citation type="submission" date="2015-09" db="EMBL/GenBank/DDBJ databases">
        <authorList>
            <person name="Graham D.E."/>
            <person name="Mahan K.M."/>
            <person name="Klingeman D.M."/>
            <person name="Fida T."/>
            <person name="Giannone R.J."/>
            <person name="Hettich R.L."/>
            <person name="Parry R.J."/>
            <person name="Spain J.C."/>
        </authorList>
    </citation>
    <scope>NUCLEOTIDE SEQUENCE [LARGE SCALE GENOMIC DNA]</scope>
    <source>
        <strain evidence="5">JCM 4701</strain>
    </source>
</reference>
<comment type="similarity">
    <text evidence="1">Belongs to the LytR/CpsA/Psr (LCP) family.</text>
</comment>
<dbReference type="PANTHER" id="PTHR33392">
    <property type="entry name" value="POLYISOPRENYL-TEICHOIC ACID--PEPTIDOGLYCAN TEICHOIC ACID TRANSFERASE TAGU"/>
    <property type="match status" value="1"/>
</dbReference>
<dbReference type="AlphaFoldDB" id="A0A2N8PM25"/>
<keyword evidence="5" id="KW-1185">Reference proteome</keyword>
<dbReference type="Pfam" id="PF03816">
    <property type="entry name" value="LytR_cpsA_psr"/>
    <property type="match status" value="1"/>
</dbReference>
<organism evidence="4 5">
    <name type="scientific">Streptomyces noursei</name>
    <name type="common">Streptomyces albulus</name>
    <dbReference type="NCBI Taxonomy" id="1971"/>
    <lineage>
        <taxon>Bacteria</taxon>
        <taxon>Bacillati</taxon>
        <taxon>Actinomycetota</taxon>
        <taxon>Actinomycetes</taxon>
        <taxon>Kitasatosporales</taxon>
        <taxon>Streptomycetaceae</taxon>
        <taxon>Streptomyces</taxon>
    </lineage>
</organism>
<feature type="domain" description="Cell envelope-related transcriptional attenuator" evidence="3">
    <location>
        <begin position="95"/>
        <end position="251"/>
    </location>
</feature>